<feature type="transmembrane region" description="Helical" evidence="1">
    <location>
        <begin position="128"/>
        <end position="149"/>
    </location>
</feature>
<evidence type="ECO:0000313" key="2">
    <source>
        <dbReference type="EMBL" id="PJZ27189.1"/>
    </source>
</evidence>
<evidence type="ECO:0008006" key="4">
    <source>
        <dbReference type="Google" id="ProtNLM"/>
    </source>
</evidence>
<protein>
    <recommendedName>
        <fullName evidence="4">Zinc ribbon domain-containing protein</fullName>
    </recommendedName>
</protein>
<dbReference type="OrthoDB" id="338195at2"/>
<accession>A0A2M9XHQ9</accession>
<gene>
    <name evidence="2" type="ORF">CH357_01105</name>
</gene>
<name>A0A2M9XHQ9_9LEPT</name>
<feature type="transmembrane region" description="Helical" evidence="1">
    <location>
        <begin position="84"/>
        <end position="107"/>
    </location>
</feature>
<organism evidence="2 3">
    <name type="scientific">Leptospira hartskeerlii</name>
    <dbReference type="NCBI Taxonomy" id="2023177"/>
    <lineage>
        <taxon>Bacteria</taxon>
        <taxon>Pseudomonadati</taxon>
        <taxon>Spirochaetota</taxon>
        <taxon>Spirochaetia</taxon>
        <taxon>Leptospirales</taxon>
        <taxon>Leptospiraceae</taxon>
        <taxon>Leptospira</taxon>
    </lineage>
</organism>
<sequence>MSEAAEVSKKNFYCRNCGSSILSDSEKCLFCGSYQLPGRIPFFKFLSESRLFRTAFFFPFSALIAFALPIIHALNPIPFLDWSWILLISFFFFTFSIFGFVSEWIFLNKFKGDAKDFREGFFEWQKTLYLRNPYLSYFGMFLFVCVPLLNWENHFSFAASSSAIWTLLLVFLSKILIPLF</sequence>
<feature type="transmembrane region" description="Helical" evidence="1">
    <location>
        <begin position="51"/>
        <end position="72"/>
    </location>
</feature>
<dbReference type="RefSeq" id="WP_100704935.1">
    <property type="nucleotide sequence ID" value="NZ_NPDL01000004.1"/>
</dbReference>
<evidence type="ECO:0000256" key="1">
    <source>
        <dbReference type="SAM" id="Phobius"/>
    </source>
</evidence>
<evidence type="ECO:0000313" key="3">
    <source>
        <dbReference type="Proteomes" id="UP000232196"/>
    </source>
</evidence>
<proteinExistence type="predicted"/>
<reference evidence="2 3" key="1">
    <citation type="submission" date="2017-07" db="EMBL/GenBank/DDBJ databases">
        <title>Leptospira spp. isolated from tropical soils.</title>
        <authorList>
            <person name="Thibeaux R."/>
            <person name="Iraola G."/>
            <person name="Ferres I."/>
            <person name="Bierque E."/>
            <person name="Girault D."/>
            <person name="Soupe-Gilbert M.-E."/>
            <person name="Picardeau M."/>
            <person name="Goarant C."/>
        </authorList>
    </citation>
    <scope>NUCLEOTIDE SEQUENCE [LARGE SCALE GENOMIC DNA]</scope>
    <source>
        <strain evidence="2 3">MCA1-C-A1</strain>
    </source>
</reference>
<feature type="transmembrane region" description="Helical" evidence="1">
    <location>
        <begin position="155"/>
        <end position="177"/>
    </location>
</feature>
<dbReference type="EMBL" id="NPDN01000001">
    <property type="protein sequence ID" value="PJZ27189.1"/>
    <property type="molecule type" value="Genomic_DNA"/>
</dbReference>
<keyword evidence="3" id="KW-1185">Reference proteome</keyword>
<comment type="caution">
    <text evidence="2">The sequence shown here is derived from an EMBL/GenBank/DDBJ whole genome shotgun (WGS) entry which is preliminary data.</text>
</comment>
<keyword evidence="1" id="KW-0812">Transmembrane</keyword>
<dbReference type="AlphaFoldDB" id="A0A2M9XHQ9"/>
<keyword evidence="1" id="KW-0472">Membrane</keyword>
<keyword evidence="1" id="KW-1133">Transmembrane helix</keyword>
<dbReference type="Proteomes" id="UP000232196">
    <property type="component" value="Unassembled WGS sequence"/>
</dbReference>